<feature type="transmembrane region" description="Helical" evidence="4">
    <location>
        <begin position="195"/>
        <end position="214"/>
    </location>
</feature>
<feature type="transmembrane region" description="Helical" evidence="4">
    <location>
        <begin position="234"/>
        <end position="252"/>
    </location>
</feature>
<protein>
    <submittedName>
        <fullName evidence="6">MFS transporter</fullName>
    </submittedName>
</protein>
<feature type="transmembrane region" description="Helical" evidence="4">
    <location>
        <begin position="42"/>
        <end position="60"/>
    </location>
</feature>
<dbReference type="InterPro" id="IPR036259">
    <property type="entry name" value="MFS_trans_sf"/>
</dbReference>
<dbReference type="PANTHER" id="PTHR23521:SF3">
    <property type="entry name" value="MFS TRANSPORTER"/>
    <property type="match status" value="1"/>
</dbReference>
<evidence type="ECO:0000256" key="3">
    <source>
        <dbReference type="ARBA" id="ARBA00023136"/>
    </source>
</evidence>
<dbReference type="Proteomes" id="UP001556098">
    <property type="component" value="Unassembled WGS sequence"/>
</dbReference>
<evidence type="ECO:0000256" key="1">
    <source>
        <dbReference type="ARBA" id="ARBA00022692"/>
    </source>
</evidence>
<feature type="transmembrane region" description="Helical" evidence="4">
    <location>
        <begin position="322"/>
        <end position="346"/>
    </location>
</feature>
<keyword evidence="7" id="KW-1185">Reference proteome</keyword>
<evidence type="ECO:0000313" key="6">
    <source>
        <dbReference type="EMBL" id="MEW9920474.1"/>
    </source>
</evidence>
<dbReference type="PANTHER" id="PTHR23521">
    <property type="entry name" value="TRANSPORTER MFS SUPERFAMILY"/>
    <property type="match status" value="1"/>
</dbReference>
<feature type="transmembrane region" description="Helical" evidence="4">
    <location>
        <begin position="287"/>
        <end position="310"/>
    </location>
</feature>
<feature type="transmembrane region" description="Helical" evidence="4">
    <location>
        <begin position="7"/>
        <end position="30"/>
    </location>
</feature>
<dbReference type="RefSeq" id="WP_367878174.1">
    <property type="nucleotide sequence ID" value="NZ_JBFNXX010000008.1"/>
</dbReference>
<feature type="transmembrane region" description="Helical" evidence="4">
    <location>
        <begin position="97"/>
        <end position="118"/>
    </location>
</feature>
<keyword evidence="1 4" id="KW-0812">Transmembrane</keyword>
<comment type="caution">
    <text evidence="6">The sequence shown here is derived from an EMBL/GenBank/DDBJ whole genome shotgun (WGS) entry which is preliminary data.</text>
</comment>
<feature type="domain" description="Major facilitator superfamily (MFS) profile" evidence="5">
    <location>
        <begin position="198"/>
        <end position="421"/>
    </location>
</feature>
<evidence type="ECO:0000313" key="7">
    <source>
        <dbReference type="Proteomes" id="UP001556098"/>
    </source>
</evidence>
<dbReference type="InterPro" id="IPR047200">
    <property type="entry name" value="MFS_YcaD-like"/>
</dbReference>
<evidence type="ECO:0000259" key="5">
    <source>
        <dbReference type="PROSITE" id="PS50850"/>
    </source>
</evidence>
<reference evidence="6 7" key="1">
    <citation type="submission" date="2024-07" db="EMBL/GenBank/DDBJ databases">
        <title>Marimonas sp.nov., isolated from tidal-flat sediment.</title>
        <authorList>
            <person name="Jayan J.N."/>
            <person name="Lee S.S."/>
        </authorList>
    </citation>
    <scope>NUCLEOTIDE SEQUENCE [LARGE SCALE GENOMIC DNA]</scope>
    <source>
        <strain evidence="6 7">MJW-29</strain>
    </source>
</reference>
<evidence type="ECO:0000256" key="2">
    <source>
        <dbReference type="ARBA" id="ARBA00022989"/>
    </source>
</evidence>
<dbReference type="Gene3D" id="1.20.1250.20">
    <property type="entry name" value="MFS general substrate transporter like domains"/>
    <property type="match status" value="2"/>
</dbReference>
<sequence length="421" mass="44093">MQAFTGIVALLVGIVLIMLGNGMQFTLMGLRGDIEGFSAPELGVITSGYFAGFLVGARYTPVLIGRVGHVRVFGALGGLMSAGLIAFPLMSDPWTWTFLRVLIGFCMSGIYVTAESWLNAQSTNETRGKVLSAYMICQTAGIIGAQWLLTLGDAATATLFIGASILVSISFAPILLSVSPAPAANVSRAMSLKDLFSSSPLGAVGIFFLGAIYATQSGMGAVFGVQTGMTADAISLFVAALFAGAIVFQYPIGWLSDRIDRRKVIFGSAVIGAIFCVLGFFARDSEFALICAAFIAGGMTTPLYALLLAYTNDYLTADEMPGASGGLVFVFGAGAIFGPLVTGWTMEATGPFAFWISLGATFMVIAVYALYRMTQRAHMPVEDTDSYINVVPGATPVAAEAASAWAADNAEADLMQGTVPR</sequence>
<dbReference type="InterPro" id="IPR011701">
    <property type="entry name" value="MFS"/>
</dbReference>
<dbReference type="SUPFAM" id="SSF103473">
    <property type="entry name" value="MFS general substrate transporter"/>
    <property type="match status" value="1"/>
</dbReference>
<keyword evidence="2 4" id="KW-1133">Transmembrane helix</keyword>
<organism evidence="6 7">
    <name type="scientific">Sulfitobacter sediminis</name>
    <dbReference type="NCBI Taxonomy" id="3234186"/>
    <lineage>
        <taxon>Bacteria</taxon>
        <taxon>Pseudomonadati</taxon>
        <taxon>Pseudomonadota</taxon>
        <taxon>Alphaproteobacteria</taxon>
        <taxon>Rhodobacterales</taxon>
        <taxon>Roseobacteraceae</taxon>
        <taxon>Sulfitobacter</taxon>
    </lineage>
</organism>
<gene>
    <name evidence="6" type="ORF">AB2B41_12730</name>
</gene>
<dbReference type="EMBL" id="JBFNXX010000008">
    <property type="protein sequence ID" value="MEW9920474.1"/>
    <property type="molecule type" value="Genomic_DNA"/>
</dbReference>
<evidence type="ECO:0000256" key="4">
    <source>
        <dbReference type="SAM" id="Phobius"/>
    </source>
</evidence>
<dbReference type="InterPro" id="IPR020846">
    <property type="entry name" value="MFS_dom"/>
</dbReference>
<feature type="transmembrane region" description="Helical" evidence="4">
    <location>
        <begin position="72"/>
        <end position="91"/>
    </location>
</feature>
<feature type="transmembrane region" description="Helical" evidence="4">
    <location>
        <begin position="155"/>
        <end position="175"/>
    </location>
</feature>
<dbReference type="PROSITE" id="PS50850">
    <property type="entry name" value="MFS"/>
    <property type="match status" value="1"/>
</dbReference>
<feature type="transmembrane region" description="Helical" evidence="4">
    <location>
        <begin position="352"/>
        <end position="371"/>
    </location>
</feature>
<proteinExistence type="predicted"/>
<feature type="transmembrane region" description="Helical" evidence="4">
    <location>
        <begin position="130"/>
        <end position="149"/>
    </location>
</feature>
<name>A0ABV3RNK1_9RHOB</name>
<accession>A0ABV3RNK1</accession>
<dbReference type="CDD" id="cd17477">
    <property type="entry name" value="MFS_YcaD_like"/>
    <property type="match status" value="1"/>
</dbReference>
<dbReference type="Pfam" id="PF07690">
    <property type="entry name" value="MFS_1"/>
    <property type="match status" value="1"/>
</dbReference>
<feature type="transmembrane region" description="Helical" evidence="4">
    <location>
        <begin position="264"/>
        <end position="281"/>
    </location>
</feature>
<keyword evidence="3 4" id="KW-0472">Membrane</keyword>